<organism evidence="3 4">
    <name type="scientific">Chytriomyces confervae</name>
    <dbReference type="NCBI Taxonomy" id="246404"/>
    <lineage>
        <taxon>Eukaryota</taxon>
        <taxon>Fungi</taxon>
        <taxon>Fungi incertae sedis</taxon>
        <taxon>Chytridiomycota</taxon>
        <taxon>Chytridiomycota incertae sedis</taxon>
        <taxon>Chytridiomycetes</taxon>
        <taxon>Chytridiales</taxon>
        <taxon>Chytriomycetaceae</taxon>
        <taxon>Chytriomyces</taxon>
    </lineage>
</organism>
<dbReference type="InterPro" id="IPR052048">
    <property type="entry name" value="ST_Response_Regulator"/>
</dbReference>
<evidence type="ECO:0000313" key="4">
    <source>
        <dbReference type="Proteomes" id="UP000320333"/>
    </source>
</evidence>
<proteinExistence type="predicted"/>
<dbReference type="OrthoDB" id="2162381at2759"/>
<dbReference type="Proteomes" id="UP000320333">
    <property type="component" value="Unassembled WGS sequence"/>
</dbReference>
<comment type="caution">
    <text evidence="3">The sequence shown here is derived from an EMBL/GenBank/DDBJ whole genome shotgun (WGS) entry which is preliminary data.</text>
</comment>
<dbReference type="SUPFAM" id="SSF52172">
    <property type="entry name" value="CheY-like"/>
    <property type="match status" value="1"/>
</dbReference>
<dbReference type="Pfam" id="PF00072">
    <property type="entry name" value="Response_reg"/>
    <property type="match status" value="1"/>
</dbReference>
<dbReference type="InterPro" id="IPR001789">
    <property type="entry name" value="Sig_transdc_resp-reg_receiver"/>
</dbReference>
<reference evidence="3 4" key="1">
    <citation type="journal article" date="2019" name="Sci. Rep.">
        <title>Comparative genomics of chytrid fungi reveal insights into the obligate biotrophic and pathogenic lifestyle of Synchytrium endobioticum.</title>
        <authorList>
            <person name="van de Vossenberg B.T.L.H."/>
            <person name="Warris S."/>
            <person name="Nguyen H.D.T."/>
            <person name="van Gent-Pelzer M.P.E."/>
            <person name="Joly D.L."/>
            <person name="van de Geest H.C."/>
            <person name="Bonants P.J.M."/>
            <person name="Smith D.S."/>
            <person name="Levesque C.A."/>
            <person name="van der Lee T.A.J."/>
        </authorList>
    </citation>
    <scope>NUCLEOTIDE SEQUENCE [LARGE SCALE GENOMIC DNA]</scope>
    <source>
        <strain evidence="3 4">CBS 675.73</strain>
    </source>
</reference>
<gene>
    <name evidence="3" type="ORF">CcCBS67573_g10288</name>
</gene>
<evidence type="ECO:0000259" key="2">
    <source>
        <dbReference type="PROSITE" id="PS50110"/>
    </source>
</evidence>
<feature type="modified residue" description="4-aspartylphosphate" evidence="1">
    <location>
        <position position="2"/>
    </location>
</feature>
<dbReference type="AlphaFoldDB" id="A0A507D604"/>
<dbReference type="PANTHER" id="PTHR43228:SF1">
    <property type="entry name" value="TWO-COMPONENT RESPONSE REGULATOR ARR22"/>
    <property type="match status" value="1"/>
</dbReference>
<dbReference type="PROSITE" id="PS50110">
    <property type="entry name" value="RESPONSE_REGULATORY"/>
    <property type="match status" value="1"/>
</dbReference>
<evidence type="ECO:0000256" key="1">
    <source>
        <dbReference type="PROSITE-ProRule" id="PRU00169"/>
    </source>
</evidence>
<dbReference type="InterPro" id="IPR011006">
    <property type="entry name" value="CheY-like_superfamily"/>
</dbReference>
<keyword evidence="1" id="KW-0597">Phosphoprotein</keyword>
<dbReference type="EMBL" id="QEAP01001341">
    <property type="protein sequence ID" value="TPX46866.1"/>
    <property type="molecule type" value="Genomic_DNA"/>
</dbReference>
<dbReference type="Gene3D" id="3.40.50.2300">
    <property type="match status" value="1"/>
</dbReference>
<evidence type="ECO:0000313" key="3">
    <source>
        <dbReference type="EMBL" id="TPX46866.1"/>
    </source>
</evidence>
<name>A0A507D604_9FUNG</name>
<accession>A0A507D604</accession>
<dbReference type="PANTHER" id="PTHR43228">
    <property type="entry name" value="TWO-COMPONENT RESPONSE REGULATOR"/>
    <property type="match status" value="1"/>
</dbReference>
<protein>
    <recommendedName>
        <fullName evidence="2">Response regulatory domain-containing protein</fullName>
    </recommendedName>
</protein>
<dbReference type="GO" id="GO:0000160">
    <property type="term" value="P:phosphorelay signal transduction system"/>
    <property type="evidence" value="ECO:0007669"/>
    <property type="project" value="InterPro"/>
</dbReference>
<keyword evidence="4" id="KW-1185">Reference proteome</keyword>
<feature type="domain" description="Response regulatory" evidence="2">
    <location>
        <begin position="1"/>
        <end position="68"/>
    </location>
</feature>
<sequence>MDLEMPIMSGEEASARIRSLGITIPIVAVTGNSIRGDDVNPLRQAGISEIVKKPVERQKIYELCRALVQFPDTPSVSGFNLGGHATSVTASSDGIAGSRLSTGTMASAARSSSLMPLSASTRIKSYSVTGAMRW</sequence>